<evidence type="ECO:0000256" key="7">
    <source>
        <dbReference type="PROSITE-ProRule" id="PRU00221"/>
    </source>
</evidence>
<evidence type="ECO:0000259" key="10">
    <source>
        <dbReference type="PROSITE" id="PS50103"/>
    </source>
</evidence>
<dbReference type="InterPro" id="IPR020472">
    <property type="entry name" value="WD40_PAC1"/>
</dbReference>
<feature type="zinc finger region" description="C3H1-type" evidence="8">
    <location>
        <begin position="106"/>
        <end position="133"/>
    </location>
</feature>
<dbReference type="Proteomes" id="UP000327085">
    <property type="component" value="Chromosome 2"/>
</dbReference>
<dbReference type="Pfam" id="PF18044">
    <property type="entry name" value="zf-CCCH_4"/>
    <property type="match status" value="1"/>
</dbReference>
<dbReference type="InParanoid" id="A0A5E4E8J7"/>
<evidence type="ECO:0000256" key="1">
    <source>
        <dbReference type="ARBA" id="ARBA00022574"/>
    </source>
</evidence>
<dbReference type="PROSITE" id="PS50082">
    <property type="entry name" value="WD_REPEATS_2"/>
    <property type="match status" value="2"/>
</dbReference>
<feature type="region of interest" description="Disordered" evidence="9">
    <location>
        <begin position="1"/>
        <end position="24"/>
    </location>
</feature>
<dbReference type="SUPFAM" id="SSF50978">
    <property type="entry name" value="WD40 repeat-like"/>
    <property type="match status" value="1"/>
</dbReference>
<dbReference type="Gramene" id="VVA11041">
    <property type="protein sequence ID" value="VVA11041"/>
    <property type="gene ID" value="Prudul26B022196"/>
</dbReference>
<evidence type="ECO:0000256" key="8">
    <source>
        <dbReference type="PROSITE-ProRule" id="PRU00723"/>
    </source>
</evidence>
<dbReference type="GO" id="GO:0003677">
    <property type="term" value="F:DNA binding"/>
    <property type="evidence" value="ECO:0007669"/>
    <property type="project" value="UniProtKB-KW"/>
</dbReference>
<dbReference type="SMART" id="SM00320">
    <property type="entry name" value="WD40"/>
    <property type="match status" value="5"/>
</dbReference>
<dbReference type="OMA" id="LATYQCV"/>
<dbReference type="PRINTS" id="PR00320">
    <property type="entry name" value="GPROTEINBRPT"/>
</dbReference>
<keyword evidence="4 8" id="KW-0863">Zinc-finger</keyword>
<dbReference type="InterPro" id="IPR015943">
    <property type="entry name" value="WD40/YVTN_repeat-like_dom_sf"/>
</dbReference>
<keyword evidence="3" id="KW-0677">Repeat</keyword>
<evidence type="ECO:0000256" key="3">
    <source>
        <dbReference type="ARBA" id="ARBA00022737"/>
    </source>
</evidence>
<keyword evidence="1 7" id="KW-0853">WD repeat</keyword>
<keyword evidence="2 8" id="KW-0479">Metal-binding</keyword>
<dbReference type="InterPro" id="IPR000571">
    <property type="entry name" value="Znf_CCCH"/>
</dbReference>
<keyword evidence="5 8" id="KW-0862">Zinc</keyword>
<feature type="domain" description="C3H1-type" evidence="10">
    <location>
        <begin position="106"/>
        <end position="133"/>
    </location>
</feature>
<dbReference type="InterPro" id="IPR036855">
    <property type="entry name" value="Znf_CCCH_sf"/>
</dbReference>
<dbReference type="InterPro" id="IPR041367">
    <property type="entry name" value="Znf-CCCH_4"/>
</dbReference>
<dbReference type="Gene3D" id="2.130.10.10">
    <property type="entry name" value="YVTN repeat-like/Quinoprotein amine dehydrogenase"/>
    <property type="match status" value="2"/>
</dbReference>
<feature type="zinc finger region" description="C3H1-type" evidence="8">
    <location>
        <begin position="23"/>
        <end position="49"/>
    </location>
</feature>
<evidence type="ECO:0000256" key="5">
    <source>
        <dbReference type="ARBA" id="ARBA00022833"/>
    </source>
</evidence>
<dbReference type="SUPFAM" id="SSF90229">
    <property type="entry name" value="CCCH zinc finger"/>
    <property type="match status" value="1"/>
</dbReference>
<dbReference type="PANTHER" id="PTHR44489">
    <property type="match status" value="1"/>
</dbReference>
<organism evidence="11 12">
    <name type="scientific">Prunus dulcis</name>
    <name type="common">Almond</name>
    <name type="synonym">Amygdalus dulcis</name>
    <dbReference type="NCBI Taxonomy" id="3755"/>
    <lineage>
        <taxon>Eukaryota</taxon>
        <taxon>Viridiplantae</taxon>
        <taxon>Streptophyta</taxon>
        <taxon>Embryophyta</taxon>
        <taxon>Tracheophyta</taxon>
        <taxon>Spermatophyta</taxon>
        <taxon>Magnoliopsida</taxon>
        <taxon>eudicotyledons</taxon>
        <taxon>Gunneridae</taxon>
        <taxon>Pentapetalae</taxon>
        <taxon>rosids</taxon>
        <taxon>fabids</taxon>
        <taxon>Rosales</taxon>
        <taxon>Rosaceae</taxon>
        <taxon>Amygdaloideae</taxon>
        <taxon>Amygdaleae</taxon>
        <taxon>Prunus</taxon>
    </lineage>
</organism>
<dbReference type="FunFam" id="2.130.10.10:FF:001235">
    <property type="entry name" value="Zinc finger CCCH domain-containing protein 48"/>
    <property type="match status" value="1"/>
</dbReference>
<dbReference type="InterPro" id="IPR044715">
    <property type="entry name" value="WDR86-like"/>
</dbReference>
<evidence type="ECO:0000313" key="12">
    <source>
        <dbReference type="Proteomes" id="UP000327085"/>
    </source>
</evidence>
<evidence type="ECO:0000256" key="6">
    <source>
        <dbReference type="ARBA" id="ARBA00023125"/>
    </source>
</evidence>
<dbReference type="FunFam" id="2.130.10.10:FF:000869">
    <property type="entry name" value="Zinc finger CCCH domain-containing protein 48"/>
    <property type="match status" value="1"/>
</dbReference>
<dbReference type="PROSITE" id="PS50294">
    <property type="entry name" value="WD_REPEATS_REGION"/>
    <property type="match status" value="2"/>
</dbReference>
<feature type="repeat" description="WD" evidence="7">
    <location>
        <begin position="144"/>
        <end position="185"/>
    </location>
</feature>
<proteinExistence type="predicted"/>
<name>A0A5E4E8J7_PRUDU</name>
<feature type="region of interest" description="Disordered" evidence="9">
    <location>
        <begin position="46"/>
        <end position="94"/>
    </location>
</feature>
<dbReference type="SMART" id="SM00356">
    <property type="entry name" value="ZnF_C3H1"/>
    <property type="match status" value="2"/>
</dbReference>
<dbReference type="FunCoup" id="A0A5E4E8J7">
    <property type="interactions" value="1522"/>
</dbReference>
<dbReference type="PROSITE" id="PS50103">
    <property type="entry name" value="ZF_C3H1"/>
    <property type="match status" value="2"/>
</dbReference>
<dbReference type="Pfam" id="PF00400">
    <property type="entry name" value="WD40"/>
    <property type="match status" value="3"/>
</dbReference>
<dbReference type="InterPro" id="IPR001680">
    <property type="entry name" value="WD40_rpt"/>
</dbReference>
<evidence type="ECO:0000256" key="9">
    <source>
        <dbReference type="SAM" id="MobiDB-lite"/>
    </source>
</evidence>
<feature type="repeat" description="WD" evidence="7">
    <location>
        <begin position="267"/>
        <end position="306"/>
    </location>
</feature>
<dbReference type="GO" id="GO:0008270">
    <property type="term" value="F:zinc ion binding"/>
    <property type="evidence" value="ECO:0007669"/>
    <property type="project" value="UniProtKB-KW"/>
</dbReference>
<sequence>MDVDGGGNKRVFHRLGGPQSDPSKNQKVCFHWRAGKCNRHPCPFLHRELPPPPSQQGLNGTASSKRHHAFAAATDGPSARNRGPNNFNGGASSTWGRTGGTRVFVRKMEKVCNYWVQGNCSYGDKCKFLHCWSMGDSFSLLTQLDGHQKVVSGIALPSGSDKLYTGSKDQTVRVWDCQSGQCLGVISLGGEVGCMISEGPWVFVGIPDVVKAWNTQTNSELSLSGPVGQVYALVVGNDLLFAGTQDGSILAWKFNAVTNCFEPAASLKGHTLAVVSLVVGANRLYSGSMDHSIRVWSLETLQCIQTLTEHTSVVMSVLCWDQFLLSCSLDQQLKVWVATQSGNLEVTYTHKEEHGLITLCGMHDSEAKPVLLCACNDNTVRVYDLPAFSERGKIFSKEEIRSIQVGPGGLFFTGDGTGQVKTDMMGWRAFGFIEVGVSRISSSTVRSPPFTVCHGRKESILAHAKLRLTAGQISLESELYGSSVCVNVLDFGV</sequence>
<gene>
    <name evidence="11" type="ORF">ALMOND_2B022196</name>
</gene>
<dbReference type="EMBL" id="CABIKO010000003">
    <property type="protein sequence ID" value="VVA11041.1"/>
    <property type="molecule type" value="Genomic_DNA"/>
</dbReference>
<feature type="domain" description="C3H1-type" evidence="10">
    <location>
        <begin position="23"/>
        <end position="49"/>
    </location>
</feature>
<dbReference type="InterPro" id="IPR036322">
    <property type="entry name" value="WD40_repeat_dom_sf"/>
</dbReference>
<evidence type="ECO:0000313" key="11">
    <source>
        <dbReference type="EMBL" id="VVA11041.1"/>
    </source>
</evidence>
<dbReference type="PANTHER" id="PTHR44489:SF1">
    <property type="entry name" value="ZINC FINGER CCCH DOMAIN-CONTAINING PROTEIN 63"/>
    <property type="match status" value="1"/>
</dbReference>
<feature type="compositionally biased region" description="Polar residues" evidence="9">
    <location>
        <begin position="83"/>
        <end position="94"/>
    </location>
</feature>
<evidence type="ECO:0000256" key="4">
    <source>
        <dbReference type="ARBA" id="ARBA00022771"/>
    </source>
</evidence>
<evidence type="ECO:0000256" key="2">
    <source>
        <dbReference type="ARBA" id="ARBA00022723"/>
    </source>
</evidence>
<keyword evidence="6" id="KW-0238">DNA-binding</keyword>
<reference evidence="12" key="1">
    <citation type="journal article" date="2020" name="Plant J.">
        <title>Transposons played a major role in the diversification between the closely related almond and peach genomes: results from the almond genome sequence.</title>
        <authorList>
            <person name="Alioto T."/>
            <person name="Alexiou K.G."/>
            <person name="Bardil A."/>
            <person name="Barteri F."/>
            <person name="Castanera R."/>
            <person name="Cruz F."/>
            <person name="Dhingra A."/>
            <person name="Duval H."/>
            <person name="Fernandez I Marti A."/>
            <person name="Frias L."/>
            <person name="Galan B."/>
            <person name="Garcia J.L."/>
            <person name="Howad W."/>
            <person name="Gomez-Garrido J."/>
            <person name="Gut M."/>
            <person name="Julca I."/>
            <person name="Morata J."/>
            <person name="Puigdomenech P."/>
            <person name="Ribeca P."/>
            <person name="Rubio Cabetas M.J."/>
            <person name="Vlasova A."/>
            <person name="Wirthensohn M."/>
            <person name="Garcia-Mas J."/>
            <person name="Gabaldon T."/>
            <person name="Casacuberta J.M."/>
            <person name="Arus P."/>
        </authorList>
    </citation>
    <scope>NUCLEOTIDE SEQUENCE [LARGE SCALE GENOMIC DNA]</scope>
    <source>
        <strain evidence="12">cv. Texas</strain>
    </source>
</reference>
<accession>A0A5E4E8J7</accession>
<protein>
    <submittedName>
        <fullName evidence="11">PREDICTED: zinc finger</fullName>
    </submittedName>
</protein>
<dbReference type="AlphaFoldDB" id="A0A5E4E8J7"/>